<dbReference type="FunFam" id="1.10.10.10:FF:000001">
    <property type="entry name" value="LysR family transcriptional regulator"/>
    <property type="match status" value="1"/>
</dbReference>
<keyword evidence="2" id="KW-0805">Transcription regulation</keyword>
<dbReference type="Gene3D" id="1.10.10.10">
    <property type="entry name" value="Winged helix-like DNA-binding domain superfamily/Winged helix DNA-binding domain"/>
    <property type="match status" value="1"/>
</dbReference>
<reference evidence="6 7" key="1">
    <citation type="submission" date="2019-09" db="EMBL/GenBank/DDBJ databases">
        <title>Whole genome sequences of isolates from the Mars Exploration Rovers.</title>
        <authorList>
            <person name="Seuylemezian A."/>
            <person name="Vaishampayan P."/>
        </authorList>
    </citation>
    <scope>NUCLEOTIDE SEQUENCE [LARGE SCALE GENOMIC DNA]</scope>
    <source>
        <strain evidence="6 7">MER_TA_151</strain>
    </source>
</reference>
<dbReference type="CDD" id="cd05466">
    <property type="entry name" value="PBP2_LTTR_substrate"/>
    <property type="match status" value="1"/>
</dbReference>
<evidence type="ECO:0000313" key="6">
    <source>
        <dbReference type="EMBL" id="KAA9028569.1"/>
    </source>
</evidence>
<dbReference type="SUPFAM" id="SSF46785">
    <property type="entry name" value="Winged helix' DNA-binding domain"/>
    <property type="match status" value="1"/>
</dbReference>
<evidence type="ECO:0000259" key="5">
    <source>
        <dbReference type="PROSITE" id="PS50931"/>
    </source>
</evidence>
<dbReference type="GO" id="GO:0003700">
    <property type="term" value="F:DNA-binding transcription factor activity"/>
    <property type="evidence" value="ECO:0007669"/>
    <property type="project" value="InterPro"/>
</dbReference>
<dbReference type="PROSITE" id="PS50931">
    <property type="entry name" value="HTH_LYSR"/>
    <property type="match status" value="1"/>
</dbReference>
<dbReference type="AlphaFoldDB" id="A0A5J5I215"/>
<dbReference type="Pfam" id="PF03466">
    <property type="entry name" value="LysR_substrate"/>
    <property type="match status" value="1"/>
</dbReference>
<dbReference type="Pfam" id="PF00126">
    <property type="entry name" value="HTH_1"/>
    <property type="match status" value="1"/>
</dbReference>
<evidence type="ECO:0000256" key="4">
    <source>
        <dbReference type="ARBA" id="ARBA00023163"/>
    </source>
</evidence>
<dbReference type="GO" id="GO:0000976">
    <property type="term" value="F:transcription cis-regulatory region binding"/>
    <property type="evidence" value="ECO:0007669"/>
    <property type="project" value="TreeGrafter"/>
</dbReference>
<dbReference type="InterPro" id="IPR036388">
    <property type="entry name" value="WH-like_DNA-bd_sf"/>
</dbReference>
<dbReference type="SUPFAM" id="SSF53850">
    <property type="entry name" value="Periplasmic binding protein-like II"/>
    <property type="match status" value="1"/>
</dbReference>
<comment type="caution">
    <text evidence="6">The sequence shown here is derived from an EMBL/GenBank/DDBJ whole genome shotgun (WGS) entry which is preliminary data.</text>
</comment>
<dbReference type="Proteomes" id="UP000326671">
    <property type="component" value="Unassembled WGS sequence"/>
</dbReference>
<gene>
    <name evidence="6" type="ORF">F4V44_04680</name>
</gene>
<name>A0A5J5I215_9BACI</name>
<dbReference type="InterPro" id="IPR036390">
    <property type="entry name" value="WH_DNA-bd_sf"/>
</dbReference>
<dbReference type="OrthoDB" id="9785745at2"/>
<dbReference type="Gene3D" id="3.40.190.290">
    <property type="match status" value="1"/>
</dbReference>
<dbReference type="InterPro" id="IPR005119">
    <property type="entry name" value="LysR_subst-bd"/>
</dbReference>
<dbReference type="EMBL" id="VYKL01000010">
    <property type="protein sequence ID" value="KAA9028569.1"/>
    <property type="molecule type" value="Genomic_DNA"/>
</dbReference>
<dbReference type="RefSeq" id="WP_150438821.1">
    <property type="nucleotide sequence ID" value="NZ_VYKL01000010.1"/>
</dbReference>
<evidence type="ECO:0000256" key="1">
    <source>
        <dbReference type="ARBA" id="ARBA00009437"/>
    </source>
</evidence>
<dbReference type="PANTHER" id="PTHR30126">
    <property type="entry name" value="HTH-TYPE TRANSCRIPTIONAL REGULATOR"/>
    <property type="match status" value="1"/>
</dbReference>
<dbReference type="PANTHER" id="PTHR30126:SF40">
    <property type="entry name" value="HTH-TYPE TRANSCRIPTIONAL REGULATOR GLTR"/>
    <property type="match status" value="1"/>
</dbReference>
<accession>A0A5J5I215</accession>
<organism evidence="6 7">
    <name type="scientific">Niallia endozanthoxylica</name>
    <dbReference type="NCBI Taxonomy" id="2036016"/>
    <lineage>
        <taxon>Bacteria</taxon>
        <taxon>Bacillati</taxon>
        <taxon>Bacillota</taxon>
        <taxon>Bacilli</taxon>
        <taxon>Bacillales</taxon>
        <taxon>Bacillaceae</taxon>
        <taxon>Niallia</taxon>
    </lineage>
</organism>
<protein>
    <submittedName>
        <fullName evidence="6">LysR family transcriptional regulator</fullName>
    </submittedName>
</protein>
<keyword evidence="7" id="KW-1185">Reference proteome</keyword>
<proteinExistence type="inferred from homology"/>
<evidence type="ECO:0000313" key="7">
    <source>
        <dbReference type="Proteomes" id="UP000326671"/>
    </source>
</evidence>
<sequence>MELRNLKTFKVVAEELNLTKAAKRLGYTQPTLTLQIQSLEKELNHTLLTRIGKKTLLTTAGKKLKVHVDQIFALMDQMEKEMDELRGPSGILTIAASDYYCTQHLSPIIRSYTELHPDVRVSLLPLNSVHAIQSVKDQVADLAIIASDCHEVDMRQTFLEEEKTLLVVSSDISKGRDLEEIFRQYPFISYDKDCSFSSIIDQYFKTSDLQPQSMIVVGGSDETIKRAVLNGTGYAILGENIIKNELKDGSITILQPVSESIITSIISLKVRSEEPNIQTFNEFIQGAW</sequence>
<keyword evidence="3" id="KW-0238">DNA-binding</keyword>
<feature type="domain" description="HTH lysR-type" evidence="5">
    <location>
        <begin position="1"/>
        <end position="58"/>
    </location>
</feature>
<dbReference type="PRINTS" id="PR00039">
    <property type="entry name" value="HTHLYSR"/>
</dbReference>
<evidence type="ECO:0000256" key="3">
    <source>
        <dbReference type="ARBA" id="ARBA00023125"/>
    </source>
</evidence>
<comment type="similarity">
    <text evidence="1">Belongs to the LysR transcriptional regulatory family.</text>
</comment>
<evidence type="ECO:0000256" key="2">
    <source>
        <dbReference type="ARBA" id="ARBA00023015"/>
    </source>
</evidence>
<keyword evidence="4" id="KW-0804">Transcription</keyword>
<dbReference type="InterPro" id="IPR000847">
    <property type="entry name" value="LysR_HTH_N"/>
</dbReference>